<dbReference type="AlphaFoldDB" id="A0A512BZG4"/>
<sequence length="214" mass="23321">MQKKNNPIVVGQPVLVVVDIQKAGFMEGHTSGITHMPGLPANMHRARIVIDAARANGVPIIFLQEAHRVTRVDFGRELDGDEDEHLVEGWPGTEIAADVVGLRPDDYVIKKRRYSGFIGTDLDILLRGLKAETLILVGGLTNVCVHYTFADAHQGDYHCRVVEDCVGGSDDEAHAAALTNMEYLQHGACRSSREIIEAFRVYGSMKTASLAASA</sequence>
<gene>
    <name evidence="3" type="ORF">MAE02_50470</name>
</gene>
<evidence type="ECO:0000313" key="4">
    <source>
        <dbReference type="Proteomes" id="UP000321085"/>
    </source>
</evidence>
<protein>
    <submittedName>
        <fullName evidence="3">Isochorismatase</fullName>
    </submittedName>
</protein>
<comment type="caution">
    <text evidence="3">The sequence shown here is derived from an EMBL/GenBank/DDBJ whole genome shotgun (WGS) entry which is preliminary data.</text>
</comment>
<name>A0A512BZG4_9HYPH</name>
<proteinExistence type="predicted"/>
<dbReference type="CDD" id="cd00431">
    <property type="entry name" value="cysteine_hydrolases"/>
    <property type="match status" value="1"/>
</dbReference>
<dbReference type="SUPFAM" id="SSF52499">
    <property type="entry name" value="Isochorismatase-like hydrolases"/>
    <property type="match status" value="1"/>
</dbReference>
<evidence type="ECO:0000259" key="2">
    <source>
        <dbReference type="Pfam" id="PF00857"/>
    </source>
</evidence>
<accession>A0A512BZG4</accession>
<dbReference type="PANTHER" id="PTHR43540">
    <property type="entry name" value="PEROXYUREIDOACRYLATE/UREIDOACRYLATE AMIDOHYDROLASE-RELATED"/>
    <property type="match status" value="1"/>
</dbReference>
<dbReference type="Proteomes" id="UP000321085">
    <property type="component" value="Unassembled WGS sequence"/>
</dbReference>
<dbReference type="EMBL" id="BJYU01000101">
    <property type="protein sequence ID" value="GEO17351.1"/>
    <property type="molecule type" value="Genomic_DNA"/>
</dbReference>
<keyword evidence="4" id="KW-1185">Reference proteome</keyword>
<dbReference type="PANTHER" id="PTHR43540:SF6">
    <property type="entry name" value="ISOCHORISMATASE-LIKE DOMAIN-CONTAINING PROTEIN"/>
    <property type="match status" value="1"/>
</dbReference>
<evidence type="ECO:0000256" key="1">
    <source>
        <dbReference type="ARBA" id="ARBA00022801"/>
    </source>
</evidence>
<dbReference type="Gene3D" id="3.40.50.850">
    <property type="entry name" value="Isochorismatase-like"/>
    <property type="match status" value="1"/>
</dbReference>
<feature type="domain" description="Isochorismatase-like" evidence="2">
    <location>
        <begin position="14"/>
        <end position="185"/>
    </location>
</feature>
<evidence type="ECO:0000313" key="3">
    <source>
        <dbReference type="EMBL" id="GEO17351.1"/>
    </source>
</evidence>
<organism evidence="3 4">
    <name type="scientific">Microvirga aerophila</name>
    <dbReference type="NCBI Taxonomy" id="670291"/>
    <lineage>
        <taxon>Bacteria</taxon>
        <taxon>Pseudomonadati</taxon>
        <taxon>Pseudomonadota</taxon>
        <taxon>Alphaproteobacteria</taxon>
        <taxon>Hyphomicrobiales</taxon>
        <taxon>Methylobacteriaceae</taxon>
        <taxon>Microvirga</taxon>
    </lineage>
</organism>
<dbReference type="Pfam" id="PF00857">
    <property type="entry name" value="Isochorismatase"/>
    <property type="match status" value="1"/>
</dbReference>
<dbReference type="GO" id="GO:0016787">
    <property type="term" value="F:hydrolase activity"/>
    <property type="evidence" value="ECO:0007669"/>
    <property type="project" value="UniProtKB-KW"/>
</dbReference>
<dbReference type="InterPro" id="IPR036380">
    <property type="entry name" value="Isochorismatase-like_sf"/>
</dbReference>
<reference evidence="3 4" key="1">
    <citation type="submission" date="2019-07" db="EMBL/GenBank/DDBJ databases">
        <title>Whole genome shotgun sequence of Microvirga aerophila NBRC 106136.</title>
        <authorList>
            <person name="Hosoyama A."/>
            <person name="Uohara A."/>
            <person name="Ohji S."/>
            <person name="Ichikawa N."/>
        </authorList>
    </citation>
    <scope>NUCLEOTIDE SEQUENCE [LARGE SCALE GENOMIC DNA]</scope>
    <source>
        <strain evidence="3 4">NBRC 106136</strain>
    </source>
</reference>
<dbReference type="InterPro" id="IPR000868">
    <property type="entry name" value="Isochorismatase-like_dom"/>
</dbReference>
<keyword evidence="1" id="KW-0378">Hydrolase</keyword>
<dbReference type="RefSeq" id="WP_147022348.1">
    <property type="nucleotide sequence ID" value="NZ_BJYU01000101.1"/>
</dbReference>
<dbReference type="InterPro" id="IPR050272">
    <property type="entry name" value="Isochorismatase-like_hydrls"/>
</dbReference>